<dbReference type="SUPFAM" id="SSF52096">
    <property type="entry name" value="ClpP/crotonase"/>
    <property type="match status" value="1"/>
</dbReference>
<accession>A0A5J4JHV0</accession>
<protein>
    <submittedName>
        <fullName evidence="2">Enoyl-CoA hydratase</fullName>
    </submittedName>
</protein>
<organism evidence="2 3">
    <name type="scientific">Weizmannia acidilactici</name>
    <dbReference type="NCBI Taxonomy" id="2607726"/>
    <lineage>
        <taxon>Bacteria</taxon>
        <taxon>Bacillati</taxon>
        <taxon>Bacillota</taxon>
        <taxon>Bacilli</taxon>
        <taxon>Bacillales</taxon>
        <taxon>Bacillaceae</taxon>
        <taxon>Heyndrickxia</taxon>
    </lineage>
</organism>
<proteinExistence type="inferred from homology"/>
<evidence type="ECO:0000313" key="2">
    <source>
        <dbReference type="EMBL" id="GER69998.1"/>
    </source>
</evidence>
<dbReference type="PANTHER" id="PTHR43459:SF1">
    <property type="entry name" value="EG:BACN32G11.4 PROTEIN"/>
    <property type="match status" value="1"/>
</dbReference>
<evidence type="ECO:0000313" key="3">
    <source>
        <dbReference type="Proteomes" id="UP000391919"/>
    </source>
</evidence>
<dbReference type="InterPro" id="IPR029045">
    <property type="entry name" value="ClpP/crotonase-like_dom_sf"/>
</dbReference>
<dbReference type="Gene3D" id="1.10.12.10">
    <property type="entry name" value="Lyase 2-enoyl-coa Hydratase, Chain A, domain 2"/>
    <property type="match status" value="1"/>
</dbReference>
<comment type="caution">
    <text evidence="2">The sequence shown here is derived from an EMBL/GenBank/DDBJ whole genome shotgun (WGS) entry which is preliminary data.</text>
</comment>
<dbReference type="InterPro" id="IPR014748">
    <property type="entry name" value="Enoyl-CoA_hydra_C"/>
</dbReference>
<dbReference type="RefSeq" id="WP_151680141.1">
    <property type="nucleotide sequence ID" value="NZ_BKZQ01000013.1"/>
</dbReference>
<gene>
    <name evidence="2" type="primary">crt_1</name>
    <name evidence="2" type="ORF">BpJC7_13010</name>
</gene>
<name>A0A5J4JHV0_9BACI</name>
<dbReference type="InterPro" id="IPR001753">
    <property type="entry name" value="Enoyl-CoA_hydra/iso"/>
</dbReference>
<evidence type="ECO:0000256" key="1">
    <source>
        <dbReference type="ARBA" id="ARBA00005254"/>
    </source>
</evidence>
<dbReference type="GO" id="GO:0003824">
    <property type="term" value="F:catalytic activity"/>
    <property type="evidence" value="ECO:0007669"/>
    <property type="project" value="UniProtKB-ARBA"/>
</dbReference>
<dbReference type="NCBIfam" id="NF005804">
    <property type="entry name" value="PRK07659.1"/>
    <property type="match status" value="1"/>
</dbReference>
<comment type="similarity">
    <text evidence="1">Belongs to the enoyl-CoA hydratase/isomerase family.</text>
</comment>
<dbReference type="Pfam" id="PF00378">
    <property type="entry name" value="ECH_1"/>
    <property type="match status" value="1"/>
</dbReference>
<sequence>MISTYETIQLEIKDDTAYLHFNRPDSLNALNTEMISELADLLKAITMNDDIKILVVSGNGRAFSAGGDIKEMLAMEEEKGFASFMDQINEAVSILTGMPKLTIAAINGPAAGLGLSLALACDYIMSDMDSKIAMNFIGIGLVPDGGGHYLLQRRIGQNKAKKLIWEGKVMAAEEAAELGIIDEAVPQLELAVERKIAEWKKKPILAMIKTKKIYTELNRPDFNKSLELEKHGQWKMRQTKDHLEGIRAFVEKRTPQFRGE</sequence>
<dbReference type="AlphaFoldDB" id="A0A5J4JHV0"/>
<dbReference type="Gene3D" id="3.90.226.10">
    <property type="entry name" value="2-enoyl-CoA Hydratase, Chain A, domain 1"/>
    <property type="match status" value="1"/>
</dbReference>
<dbReference type="CDD" id="cd06558">
    <property type="entry name" value="crotonase-like"/>
    <property type="match status" value="1"/>
</dbReference>
<reference evidence="2 3" key="1">
    <citation type="submission" date="2019-09" db="EMBL/GenBank/DDBJ databases">
        <title>Draft genome sequence of Bacillus sp. JC-7.</title>
        <authorList>
            <person name="Tanaka N."/>
            <person name="Shiwa Y."/>
            <person name="Fujita N."/>
            <person name="Tanasupawat S."/>
        </authorList>
    </citation>
    <scope>NUCLEOTIDE SEQUENCE [LARGE SCALE GENOMIC DNA]</scope>
    <source>
        <strain evidence="2 3">JC-7</strain>
    </source>
</reference>
<keyword evidence="3" id="KW-1185">Reference proteome</keyword>
<dbReference type="PANTHER" id="PTHR43459">
    <property type="entry name" value="ENOYL-COA HYDRATASE"/>
    <property type="match status" value="1"/>
</dbReference>
<dbReference type="Proteomes" id="UP000391919">
    <property type="component" value="Unassembled WGS sequence"/>
</dbReference>
<dbReference type="EMBL" id="BKZQ01000013">
    <property type="protein sequence ID" value="GER69998.1"/>
    <property type="molecule type" value="Genomic_DNA"/>
</dbReference>